<gene>
    <name evidence="2" type="ORF">R3P38DRAFT_2806707</name>
</gene>
<feature type="compositionally biased region" description="Polar residues" evidence="1">
    <location>
        <begin position="98"/>
        <end position="111"/>
    </location>
</feature>
<keyword evidence="3" id="KW-1185">Reference proteome</keyword>
<evidence type="ECO:0000313" key="2">
    <source>
        <dbReference type="EMBL" id="KAK6984195.1"/>
    </source>
</evidence>
<feature type="region of interest" description="Disordered" evidence="1">
    <location>
        <begin position="160"/>
        <end position="187"/>
    </location>
</feature>
<accession>A0AAV9ZIP2</accession>
<protein>
    <submittedName>
        <fullName evidence="2">Uncharacterized protein</fullName>
    </submittedName>
</protein>
<organism evidence="2 3">
    <name type="scientific">Favolaschia claudopus</name>
    <dbReference type="NCBI Taxonomy" id="2862362"/>
    <lineage>
        <taxon>Eukaryota</taxon>
        <taxon>Fungi</taxon>
        <taxon>Dikarya</taxon>
        <taxon>Basidiomycota</taxon>
        <taxon>Agaricomycotina</taxon>
        <taxon>Agaricomycetes</taxon>
        <taxon>Agaricomycetidae</taxon>
        <taxon>Agaricales</taxon>
        <taxon>Marasmiineae</taxon>
        <taxon>Mycenaceae</taxon>
        <taxon>Favolaschia</taxon>
    </lineage>
</organism>
<evidence type="ECO:0000256" key="1">
    <source>
        <dbReference type="SAM" id="MobiDB-lite"/>
    </source>
</evidence>
<name>A0AAV9ZIP2_9AGAR</name>
<dbReference type="Proteomes" id="UP001362999">
    <property type="component" value="Unassembled WGS sequence"/>
</dbReference>
<dbReference type="AlphaFoldDB" id="A0AAV9ZIP2"/>
<sequence>MSEVAEFKWGEIAEFPPFKVAKSKSPQICSNRVPVPHIHRTVRCLMPPAGAQIRDLGGVEFMQELSVQNLYYCLNTITTDWFDAETQSDDLPPLNPAMPTSSFSYDPNANSGHAPYTGAGPSSSKQATDSLCPFGLAQPSLQFFHGSIISTTLRFSTSSHSAGQDISGAAPGDLRSGGEVCLDREKH</sequence>
<feature type="region of interest" description="Disordered" evidence="1">
    <location>
        <begin position="88"/>
        <end position="124"/>
    </location>
</feature>
<comment type="caution">
    <text evidence="2">The sequence shown here is derived from an EMBL/GenBank/DDBJ whole genome shotgun (WGS) entry which is preliminary data.</text>
</comment>
<reference evidence="2 3" key="1">
    <citation type="journal article" date="2024" name="J Genomics">
        <title>Draft genome sequencing and assembly of Favolaschia claudopus CIRM-BRFM 2984 isolated from oak limbs.</title>
        <authorList>
            <person name="Navarro D."/>
            <person name="Drula E."/>
            <person name="Chaduli D."/>
            <person name="Cazenave R."/>
            <person name="Ahrendt S."/>
            <person name="Wang J."/>
            <person name="Lipzen A."/>
            <person name="Daum C."/>
            <person name="Barry K."/>
            <person name="Grigoriev I.V."/>
            <person name="Favel A."/>
            <person name="Rosso M.N."/>
            <person name="Martin F."/>
        </authorList>
    </citation>
    <scope>NUCLEOTIDE SEQUENCE [LARGE SCALE GENOMIC DNA]</scope>
    <source>
        <strain evidence="2 3">CIRM-BRFM 2984</strain>
    </source>
</reference>
<proteinExistence type="predicted"/>
<evidence type="ECO:0000313" key="3">
    <source>
        <dbReference type="Proteomes" id="UP001362999"/>
    </source>
</evidence>
<dbReference type="EMBL" id="JAWWNJ010000140">
    <property type="protein sequence ID" value="KAK6984195.1"/>
    <property type="molecule type" value="Genomic_DNA"/>
</dbReference>